<gene>
    <name evidence="1" type="ORF">OCH7691_01016</name>
</gene>
<reference evidence="1 2" key="1">
    <citation type="submission" date="2017-03" db="EMBL/GenBank/DDBJ databases">
        <authorList>
            <person name="Afonso C.L."/>
            <person name="Miller P.J."/>
            <person name="Scott M.A."/>
            <person name="Spackman E."/>
            <person name="Goraichik I."/>
            <person name="Dimitrov K.M."/>
            <person name="Suarez D.L."/>
            <person name="Swayne D.E."/>
        </authorList>
    </citation>
    <scope>NUCLEOTIDE SEQUENCE [LARGE SCALE GENOMIC DNA]</scope>
    <source>
        <strain evidence="1 2">CECT 7691</strain>
    </source>
</reference>
<dbReference type="EMBL" id="FWFR01000001">
    <property type="protein sequence ID" value="SLN29656.1"/>
    <property type="molecule type" value="Genomic_DNA"/>
</dbReference>
<evidence type="ECO:0000313" key="2">
    <source>
        <dbReference type="Proteomes" id="UP000193200"/>
    </source>
</evidence>
<accession>A0A1Y5S0N6</accession>
<keyword evidence="2" id="KW-1185">Reference proteome</keyword>
<dbReference type="RefSeq" id="WP_085882282.1">
    <property type="nucleotide sequence ID" value="NZ_FWFR01000001.1"/>
</dbReference>
<sequence>MPAAPKRALEAMQGALWENYGYLAGFGGVTGGLKRILLPRPRIASADELADYLIATAARVAQSSVRSYFRARAGFRAPPSLGDAEFRARLESTRWEAYAVCLADILLIAERELRVAQGRPRRGLLDWLRTVHRNGLDSYPLPVERADRAARHRAFVDRLAAAADMPPDSTDAIARHAGQAIFDNMPEYERSDDTRRRRDAAVMINSVRFRMLAFARDMEEVVDCAGIVLPAAQTVDDI</sequence>
<protein>
    <submittedName>
        <fullName evidence="1">Uncharacterized protein</fullName>
    </submittedName>
</protein>
<dbReference type="AlphaFoldDB" id="A0A1Y5S0N6"/>
<dbReference type="OrthoDB" id="7847174at2"/>
<dbReference type="Proteomes" id="UP000193200">
    <property type="component" value="Unassembled WGS sequence"/>
</dbReference>
<proteinExistence type="predicted"/>
<evidence type="ECO:0000313" key="1">
    <source>
        <dbReference type="EMBL" id="SLN29656.1"/>
    </source>
</evidence>
<name>A0A1Y5S0N6_9PROT</name>
<organism evidence="1 2">
    <name type="scientific">Oceanibacterium hippocampi</name>
    <dbReference type="NCBI Taxonomy" id="745714"/>
    <lineage>
        <taxon>Bacteria</taxon>
        <taxon>Pseudomonadati</taxon>
        <taxon>Pseudomonadota</taxon>
        <taxon>Alphaproteobacteria</taxon>
        <taxon>Sneathiellales</taxon>
        <taxon>Sneathiellaceae</taxon>
        <taxon>Oceanibacterium</taxon>
    </lineage>
</organism>
<dbReference type="InParanoid" id="A0A1Y5S0N6"/>